<accession>A0ABS4K662</accession>
<evidence type="ECO:0000313" key="1">
    <source>
        <dbReference type="EMBL" id="MBP2022129.1"/>
    </source>
</evidence>
<sequence length="274" mass="32293">MKLGENKLKVKLMKIRENNYLLEKEESYYEIGLEMMNSIGVLDAELRDKLIYTTFYHWIIKDKFNTEQLRQLLSISTSNSHLFNRVNEKHGDGVFKRTFSVLIIALIVYKHRNEKFLTKEELQDVRHKVIDYMIMEEDLRGYVEGQGWAHASAHTADVLDELIQCDCFSKNDVKEILDSIKAKVCIGYYVYIDEEDERMVNVVESCIRGKILNNSEILSWLKAFKIQDYSNKNIEFYHFKVNIKGFLRSLYFRLANVEGTEMILKEIKSNLDSL</sequence>
<dbReference type="Pfam" id="PF10978">
    <property type="entry name" value="DUF2785"/>
    <property type="match status" value="1"/>
</dbReference>
<gene>
    <name evidence="1" type="ORF">J2Z44_001930</name>
</gene>
<name>A0ABS4K662_9CLOT</name>
<protein>
    <recommendedName>
        <fullName evidence="3">DUF2785 domain-containing protein</fullName>
    </recommendedName>
</protein>
<comment type="caution">
    <text evidence="1">The sequence shown here is derived from an EMBL/GenBank/DDBJ whole genome shotgun (WGS) entry which is preliminary data.</text>
</comment>
<keyword evidence="2" id="KW-1185">Reference proteome</keyword>
<evidence type="ECO:0000313" key="2">
    <source>
        <dbReference type="Proteomes" id="UP001519308"/>
    </source>
</evidence>
<dbReference type="RefSeq" id="WP_021282087.1">
    <property type="nucleotide sequence ID" value="NZ_JAGGLL010000013.1"/>
</dbReference>
<evidence type="ECO:0008006" key="3">
    <source>
        <dbReference type="Google" id="ProtNLM"/>
    </source>
</evidence>
<dbReference type="InterPro" id="IPR021247">
    <property type="entry name" value="DUF2785"/>
</dbReference>
<proteinExistence type="predicted"/>
<organism evidence="1 2">
    <name type="scientific">Clostridium punense</name>
    <dbReference type="NCBI Taxonomy" id="1054297"/>
    <lineage>
        <taxon>Bacteria</taxon>
        <taxon>Bacillati</taxon>
        <taxon>Bacillota</taxon>
        <taxon>Clostridia</taxon>
        <taxon>Eubacteriales</taxon>
        <taxon>Clostridiaceae</taxon>
        <taxon>Clostridium</taxon>
    </lineage>
</organism>
<dbReference type="Proteomes" id="UP001519308">
    <property type="component" value="Unassembled WGS sequence"/>
</dbReference>
<reference evidence="1 2" key="1">
    <citation type="submission" date="2021-03" db="EMBL/GenBank/DDBJ databases">
        <title>Genomic Encyclopedia of Type Strains, Phase IV (KMG-IV): sequencing the most valuable type-strain genomes for metagenomic binning, comparative biology and taxonomic classification.</title>
        <authorList>
            <person name="Goeker M."/>
        </authorList>
    </citation>
    <scope>NUCLEOTIDE SEQUENCE [LARGE SCALE GENOMIC DNA]</scope>
    <source>
        <strain evidence="1 2">DSM 28650</strain>
    </source>
</reference>
<dbReference type="EMBL" id="JAGGLL010000013">
    <property type="protein sequence ID" value="MBP2022129.1"/>
    <property type="molecule type" value="Genomic_DNA"/>
</dbReference>